<accession>A0ABT9NC59</accession>
<dbReference type="CDD" id="cd00093">
    <property type="entry name" value="HTH_XRE"/>
    <property type="match status" value="1"/>
</dbReference>
<gene>
    <name evidence="2" type="ORF">J2S49_001047</name>
</gene>
<evidence type="ECO:0000259" key="1">
    <source>
        <dbReference type="PROSITE" id="PS50943"/>
    </source>
</evidence>
<comment type="caution">
    <text evidence="2">The sequence shown here is derived from an EMBL/GenBank/DDBJ whole genome shotgun (WGS) entry which is preliminary data.</text>
</comment>
<sequence>METTSWKDMKAQRQPRPERVAELVQQMEAEERAYSLRQIRESLGVTQSEVAQRMNLTQPTISALEKGELGRSGLDTLRAYVTALGGAVEVVATFGNQKLILG</sequence>
<protein>
    <submittedName>
        <fullName evidence="2">Transcriptional regulator</fullName>
    </submittedName>
</protein>
<proteinExistence type="predicted"/>
<dbReference type="SMART" id="SM00530">
    <property type="entry name" value="HTH_XRE"/>
    <property type="match status" value="1"/>
</dbReference>
<evidence type="ECO:0000313" key="2">
    <source>
        <dbReference type="EMBL" id="MDP9800971.1"/>
    </source>
</evidence>
<dbReference type="Pfam" id="PF01381">
    <property type="entry name" value="HTH_3"/>
    <property type="match status" value="1"/>
</dbReference>
<dbReference type="PROSITE" id="PS50943">
    <property type="entry name" value="HTH_CROC1"/>
    <property type="match status" value="1"/>
</dbReference>
<dbReference type="InterPro" id="IPR010982">
    <property type="entry name" value="Lambda_DNA-bd_dom_sf"/>
</dbReference>
<dbReference type="Proteomes" id="UP001235966">
    <property type="component" value="Unassembled WGS sequence"/>
</dbReference>
<feature type="domain" description="HTH cro/C1-type" evidence="1">
    <location>
        <begin position="36"/>
        <end position="91"/>
    </location>
</feature>
<dbReference type="InterPro" id="IPR001387">
    <property type="entry name" value="Cro/C1-type_HTH"/>
</dbReference>
<organism evidence="2 3">
    <name type="scientific">Arcanobacterium wilhelmae</name>
    <dbReference type="NCBI Taxonomy" id="1803177"/>
    <lineage>
        <taxon>Bacteria</taxon>
        <taxon>Bacillati</taxon>
        <taxon>Actinomycetota</taxon>
        <taxon>Actinomycetes</taxon>
        <taxon>Actinomycetales</taxon>
        <taxon>Actinomycetaceae</taxon>
        <taxon>Arcanobacterium</taxon>
    </lineage>
</organism>
<reference evidence="2 3" key="1">
    <citation type="submission" date="2023-07" db="EMBL/GenBank/DDBJ databases">
        <title>Sequencing the genomes of 1000 actinobacteria strains.</title>
        <authorList>
            <person name="Klenk H.-P."/>
        </authorList>
    </citation>
    <scope>NUCLEOTIDE SEQUENCE [LARGE SCALE GENOMIC DNA]</scope>
    <source>
        <strain evidence="2 3">DSM 102162</strain>
    </source>
</reference>
<dbReference type="RefSeq" id="WP_278058549.1">
    <property type="nucleotide sequence ID" value="NZ_CP121247.1"/>
</dbReference>
<keyword evidence="3" id="KW-1185">Reference proteome</keyword>
<dbReference type="Gene3D" id="1.10.260.40">
    <property type="entry name" value="lambda repressor-like DNA-binding domains"/>
    <property type="match status" value="1"/>
</dbReference>
<dbReference type="SUPFAM" id="SSF47413">
    <property type="entry name" value="lambda repressor-like DNA-binding domains"/>
    <property type="match status" value="1"/>
</dbReference>
<name>A0ABT9NC59_9ACTO</name>
<evidence type="ECO:0000313" key="3">
    <source>
        <dbReference type="Proteomes" id="UP001235966"/>
    </source>
</evidence>
<dbReference type="EMBL" id="JAUSQW010000001">
    <property type="protein sequence ID" value="MDP9800971.1"/>
    <property type="molecule type" value="Genomic_DNA"/>
</dbReference>